<name>W1YPW2_9ZZZZ</name>
<feature type="non-terminal residue" evidence="2">
    <location>
        <position position="1"/>
    </location>
</feature>
<feature type="non-terminal residue" evidence="2">
    <location>
        <position position="68"/>
    </location>
</feature>
<feature type="region of interest" description="Disordered" evidence="1">
    <location>
        <begin position="1"/>
        <end position="22"/>
    </location>
</feature>
<proteinExistence type="predicted"/>
<sequence length="68" mass="6768">QLVARFHGMEEVGGSNPPSSTITKAQACEPGLSSCWRACGFRAHGAVVPEAAAPAAVVPAAVPVPVSA</sequence>
<dbReference type="AlphaFoldDB" id="W1YPW2"/>
<organism evidence="2">
    <name type="scientific">human gut metagenome</name>
    <dbReference type="NCBI Taxonomy" id="408170"/>
    <lineage>
        <taxon>unclassified sequences</taxon>
        <taxon>metagenomes</taxon>
        <taxon>organismal metagenomes</taxon>
    </lineage>
</organism>
<protein>
    <submittedName>
        <fullName evidence="2">Uncharacterized protein</fullName>
    </submittedName>
</protein>
<gene>
    <name evidence="2" type="ORF">Q604_UNBC01481G0001</name>
</gene>
<evidence type="ECO:0000256" key="1">
    <source>
        <dbReference type="SAM" id="MobiDB-lite"/>
    </source>
</evidence>
<evidence type="ECO:0000313" key="2">
    <source>
        <dbReference type="EMBL" id="ETJ44522.1"/>
    </source>
</evidence>
<comment type="caution">
    <text evidence="2">The sequence shown here is derived from an EMBL/GenBank/DDBJ whole genome shotgun (WGS) entry which is preliminary data.</text>
</comment>
<reference evidence="2" key="1">
    <citation type="submission" date="2013-12" db="EMBL/GenBank/DDBJ databases">
        <title>A Varibaculum cambriense genome reconstructed from a premature infant gut community with otherwise low bacterial novelty that shifts toward anaerobic metabolism during the third week of life.</title>
        <authorList>
            <person name="Brown C.T."/>
            <person name="Sharon I."/>
            <person name="Thomas B.C."/>
            <person name="Castelle C.J."/>
            <person name="Morowitz M.J."/>
            <person name="Banfield J.F."/>
        </authorList>
    </citation>
    <scope>NUCLEOTIDE SEQUENCE</scope>
</reference>
<accession>W1YPW2</accession>
<dbReference type="AntiFam" id="ANF00010">
    <property type="entry name" value="tRNA translation"/>
</dbReference>
<dbReference type="EMBL" id="AZMM01001481">
    <property type="protein sequence ID" value="ETJ44522.1"/>
    <property type="molecule type" value="Genomic_DNA"/>
</dbReference>